<dbReference type="EMBL" id="RWJN01000718">
    <property type="protein sequence ID" value="TCD59856.1"/>
    <property type="molecule type" value="Genomic_DNA"/>
</dbReference>
<name>A0A4R0R1Y4_9APHY</name>
<accession>A0A4R0R1Y4</accession>
<feature type="compositionally biased region" description="Low complexity" evidence="1">
    <location>
        <begin position="441"/>
        <end position="456"/>
    </location>
</feature>
<evidence type="ECO:0000256" key="1">
    <source>
        <dbReference type="SAM" id="MobiDB-lite"/>
    </source>
</evidence>
<protein>
    <submittedName>
        <fullName evidence="2">Uncharacterized protein</fullName>
    </submittedName>
</protein>
<keyword evidence="3" id="KW-1185">Reference proteome</keyword>
<feature type="compositionally biased region" description="Acidic residues" evidence="1">
    <location>
        <begin position="457"/>
        <end position="512"/>
    </location>
</feature>
<proteinExistence type="predicted"/>
<feature type="compositionally biased region" description="Basic and acidic residues" evidence="1">
    <location>
        <begin position="417"/>
        <end position="426"/>
    </location>
</feature>
<organism evidence="2 3">
    <name type="scientific">Steccherinum ochraceum</name>
    <dbReference type="NCBI Taxonomy" id="92696"/>
    <lineage>
        <taxon>Eukaryota</taxon>
        <taxon>Fungi</taxon>
        <taxon>Dikarya</taxon>
        <taxon>Basidiomycota</taxon>
        <taxon>Agaricomycotina</taxon>
        <taxon>Agaricomycetes</taxon>
        <taxon>Polyporales</taxon>
        <taxon>Steccherinaceae</taxon>
        <taxon>Steccherinum</taxon>
    </lineage>
</organism>
<feature type="region of interest" description="Disordered" evidence="1">
    <location>
        <begin position="417"/>
        <end position="512"/>
    </location>
</feature>
<dbReference type="Proteomes" id="UP000292702">
    <property type="component" value="Unassembled WGS sequence"/>
</dbReference>
<evidence type="ECO:0000313" key="2">
    <source>
        <dbReference type="EMBL" id="TCD59856.1"/>
    </source>
</evidence>
<sequence>MRSTDYSVFVRSITFMCYVPPQTRAAYRRAVVDILERCTQAVALSFGPTYPLPLTEKEALLGVPYDIVLVQALEHVYPRLVSFAVHDNFITPEGNLLHGPYFPSELLQPLSNLVSLEFPLSQGRGHSYDWGLDAPLLSLSQLEEITFRHVDLVDLPVQDDLWPWHFPRLRRINVIDSARAIWDPDMSSGDLEELTPFLDAHTETVRELSFNAYCQVSNSWFNSESGYSAIERSDLTYIAFPHQWSTGRAYLFEVLDALPADAARPYVDIWGTNGEDITSLLFQNPTTGAVTDHDAAAEGGVHGLRLRTNVRILDPALDDYPKVTRLLPPGRMQPGDPPIFHNFFGLQIVETSFTISVIGSTFNEAWAAAAGLPQSDGLQEGAQKSSVFQLRPWFSGLITFGDESHLKYAVLRDEMLETSSSDRDGSSGDDATGPLRDDAESSSSGSEAASRKASSSQEEEEEEEDPSYVPSEDEDDSSCSDESSSDLDDSVAADDAADEEEEDEEEEELDDMYEQRALQVFRDVARRSKHWMDYAF</sequence>
<reference evidence="2 3" key="1">
    <citation type="submission" date="2018-11" db="EMBL/GenBank/DDBJ databases">
        <title>Genome assembly of Steccherinum ochraceum LE-BIN_3174, the white-rot fungus of the Steccherinaceae family (The Residual Polyporoid clade, Polyporales, Basidiomycota).</title>
        <authorList>
            <person name="Fedorova T.V."/>
            <person name="Glazunova O.A."/>
            <person name="Landesman E.O."/>
            <person name="Moiseenko K.V."/>
            <person name="Psurtseva N.V."/>
            <person name="Savinova O.S."/>
            <person name="Shakhova N.V."/>
            <person name="Tyazhelova T.V."/>
            <person name="Vasina D.V."/>
        </authorList>
    </citation>
    <scope>NUCLEOTIDE SEQUENCE [LARGE SCALE GENOMIC DNA]</scope>
    <source>
        <strain evidence="2 3">LE-BIN_3174</strain>
    </source>
</reference>
<gene>
    <name evidence="2" type="ORF">EIP91_011285</name>
</gene>
<evidence type="ECO:0000313" key="3">
    <source>
        <dbReference type="Proteomes" id="UP000292702"/>
    </source>
</evidence>
<dbReference type="AlphaFoldDB" id="A0A4R0R1Y4"/>
<comment type="caution">
    <text evidence="2">The sequence shown here is derived from an EMBL/GenBank/DDBJ whole genome shotgun (WGS) entry which is preliminary data.</text>
</comment>